<dbReference type="GO" id="GO:0061789">
    <property type="term" value="P:dense core granule priming"/>
    <property type="evidence" value="ECO:0007669"/>
    <property type="project" value="TreeGrafter"/>
</dbReference>
<evidence type="ECO:0000313" key="1">
    <source>
        <dbReference type="EMBL" id="OON16143.1"/>
    </source>
</evidence>
<dbReference type="GO" id="GO:0017075">
    <property type="term" value="F:syntaxin-1 binding"/>
    <property type="evidence" value="ECO:0007669"/>
    <property type="project" value="TreeGrafter"/>
</dbReference>
<organism evidence="1 2">
    <name type="scientific">Opisthorchis viverrini</name>
    <name type="common">Southeast Asian liver fluke</name>
    <dbReference type="NCBI Taxonomy" id="6198"/>
    <lineage>
        <taxon>Eukaryota</taxon>
        <taxon>Metazoa</taxon>
        <taxon>Spiralia</taxon>
        <taxon>Lophotrochozoa</taxon>
        <taxon>Platyhelminthes</taxon>
        <taxon>Trematoda</taxon>
        <taxon>Digenea</taxon>
        <taxon>Opisthorchiida</taxon>
        <taxon>Opisthorchiata</taxon>
        <taxon>Opisthorchiidae</taxon>
        <taxon>Opisthorchis</taxon>
    </lineage>
</organism>
<dbReference type="GO" id="GO:0016082">
    <property type="term" value="P:synaptic vesicle priming"/>
    <property type="evidence" value="ECO:0007669"/>
    <property type="project" value="TreeGrafter"/>
</dbReference>
<dbReference type="GO" id="GO:0005516">
    <property type="term" value="F:calmodulin binding"/>
    <property type="evidence" value="ECO:0007669"/>
    <property type="project" value="TreeGrafter"/>
</dbReference>
<feature type="non-terminal residue" evidence="1">
    <location>
        <position position="1"/>
    </location>
</feature>
<dbReference type="GO" id="GO:0099525">
    <property type="term" value="P:presynaptic dense core vesicle exocytosis"/>
    <property type="evidence" value="ECO:0007669"/>
    <property type="project" value="TreeGrafter"/>
</dbReference>
<dbReference type="GO" id="GO:0035249">
    <property type="term" value="P:synaptic transmission, glutamatergic"/>
    <property type="evidence" value="ECO:0007669"/>
    <property type="project" value="TreeGrafter"/>
</dbReference>
<evidence type="ECO:0000313" key="2">
    <source>
        <dbReference type="Proteomes" id="UP000243686"/>
    </source>
</evidence>
<feature type="non-terminal residue" evidence="1">
    <location>
        <position position="193"/>
    </location>
</feature>
<accession>A0A1S8WPH6</accession>
<dbReference type="EMBL" id="KV898600">
    <property type="protein sequence ID" value="OON16143.1"/>
    <property type="molecule type" value="Genomic_DNA"/>
</dbReference>
<dbReference type="Gene3D" id="1.20.58.1100">
    <property type="match status" value="1"/>
</dbReference>
<name>A0A1S8WPH6_OPIVI</name>
<dbReference type="GO" id="GO:0043195">
    <property type="term" value="C:terminal bouton"/>
    <property type="evidence" value="ECO:0007669"/>
    <property type="project" value="TreeGrafter"/>
</dbReference>
<dbReference type="GO" id="GO:0098831">
    <property type="term" value="C:presynaptic active zone cytoplasmic component"/>
    <property type="evidence" value="ECO:0007669"/>
    <property type="project" value="TreeGrafter"/>
</dbReference>
<dbReference type="PANTHER" id="PTHR10480">
    <property type="entry name" value="PROTEIN UNC-13 HOMOLOG"/>
    <property type="match status" value="1"/>
</dbReference>
<dbReference type="InterPro" id="IPR027080">
    <property type="entry name" value="Unc-13"/>
</dbReference>
<dbReference type="GO" id="GO:0019992">
    <property type="term" value="F:diacylglycerol binding"/>
    <property type="evidence" value="ECO:0007669"/>
    <property type="project" value="InterPro"/>
</dbReference>
<dbReference type="GO" id="GO:0030672">
    <property type="term" value="C:synaptic vesicle membrane"/>
    <property type="evidence" value="ECO:0007669"/>
    <property type="project" value="TreeGrafter"/>
</dbReference>
<dbReference type="PANTHER" id="PTHR10480:SF12">
    <property type="entry name" value="UNC-13, ISOFORM E"/>
    <property type="match status" value="1"/>
</dbReference>
<dbReference type="Proteomes" id="UP000243686">
    <property type="component" value="Unassembled WGS sequence"/>
</dbReference>
<reference evidence="1 2" key="1">
    <citation type="submission" date="2015-03" db="EMBL/GenBank/DDBJ databases">
        <title>Draft genome of the nematode, Opisthorchis viverrini.</title>
        <authorList>
            <person name="Mitreva M."/>
        </authorList>
    </citation>
    <scope>NUCLEOTIDE SEQUENCE [LARGE SCALE GENOMIC DNA]</scope>
    <source>
        <strain evidence="1">Khon Kaen</strain>
    </source>
</reference>
<protein>
    <submittedName>
        <fullName evidence="1">Uncharacterized protein</fullName>
    </submittedName>
</protein>
<keyword evidence="2" id="KW-1185">Reference proteome</keyword>
<dbReference type="GO" id="GO:0042734">
    <property type="term" value="C:presynaptic membrane"/>
    <property type="evidence" value="ECO:0007669"/>
    <property type="project" value="TreeGrafter"/>
</dbReference>
<gene>
    <name evidence="1" type="ORF">X801_08047</name>
</gene>
<proteinExistence type="predicted"/>
<dbReference type="AlphaFoldDB" id="A0A1S8WPH6"/>
<dbReference type="GO" id="GO:0031594">
    <property type="term" value="C:neuromuscular junction"/>
    <property type="evidence" value="ECO:0007669"/>
    <property type="project" value="TreeGrafter"/>
</dbReference>
<sequence length="193" mass="21529">CKPSYGHVSGGRMSKEDEANECLRPLMDHFESILSVLATTCDKTVLKRVLKVTVIPTSIVYLRDKPASLVHVWPRVKLHKFLTTYKLKVSNQKTTLILLGLAWETMVPAGGLLDWMGKMNCKKIWENWLWLPKTEVGATLASNHVQLGKIGRTTGNGGPKAETFANEDPVGFLTIQVEIFKHPGTGEYKVNVK</sequence>
<dbReference type="GO" id="GO:0016081">
    <property type="term" value="P:synaptic vesicle docking"/>
    <property type="evidence" value="ECO:0007669"/>
    <property type="project" value="TreeGrafter"/>
</dbReference>